<evidence type="ECO:0000313" key="2">
    <source>
        <dbReference type="Proteomes" id="UP000476837"/>
    </source>
</evidence>
<sequence>MRLTAVKPAAPTVTANNAVALTRSAQGALRADLRVAQTVGSTDFPSYRKALVALSRGKLSAGERLFSIAASRPEDLAEERKALVSIKGLKSIAPAEATATFQRSCDLGYGRSPEVRIDPLIRLAVRENPEIVKDSRFKREWLDTPELAKSMAHAVLENHQAELAELAKGGHEALHGITQHPVHMELEAQVMLRVEGLLPGDHDLEIRTTIREAIIEHMPWGDDADEWMQSLAA</sequence>
<evidence type="ECO:0000313" key="1">
    <source>
        <dbReference type="EMBL" id="KAA0678195.1"/>
    </source>
</evidence>
<proteinExistence type="predicted"/>
<reference evidence="1 2" key="1">
    <citation type="submission" date="2018-07" db="EMBL/GenBank/DDBJ databases">
        <title>Genome sequence of Roseomonas fauriae ATCC 49958.</title>
        <authorList>
            <person name="Sant'Anna F.H."/>
            <person name="Baldani J.I."/>
            <person name="Zilli J.E."/>
            <person name="Reis V.M."/>
            <person name="Hartmann A."/>
            <person name="Cruz L."/>
            <person name="de Souza E.M."/>
            <person name="de Oliveira Pedrosa F."/>
            <person name="Passaglia L.M.P."/>
        </authorList>
    </citation>
    <scope>NUCLEOTIDE SEQUENCE [LARGE SCALE GENOMIC DNA]</scope>
    <source>
        <strain evidence="1 2">ATCC 49958</strain>
    </source>
</reference>
<dbReference type="EMBL" id="QOKV01000029">
    <property type="protein sequence ID" value="KAA0678195.1"/>
    <property type="molecule type" value="Genomic_DNA"/>
</dbReference>
<comment type="caution">
    <text evidence="1">The sequence shown here is derived from an EMBL/GenBank/DDBJ whole genome shotgun (WGS) entry which is preliminary data.</text>
</comment>
<name>A0A6L3ASR4_AZOBR</name>
<dbReference type="AlphaFoldDB" id="A0A6L3ASR4"/>
<protein>
    <submittedName>
        <fullName evidence="1">Uncharacterized protein</fullName>
    </submittedName>
</protein>
<dbReference type="RefSeq" id="WP_149167785.1">
    <property type="nucleotide sequence ID" value="NZ_QOKV01000029.1"/>
</dbReference>
<gene>
    <name evidence="1" type="ORF">DS837_28165</name>
</gene>
<dbReference type="Proteomes" id="UP000476837">
    <property type="component" value="Unassembled WGS sequence"/>
</dbReference>
<organism evidence="1 2">
    <name type="scientific">Azospirillum brasilense</name>
    <dbReference type="NCBI Taxonomy" id="192"/>
    <lineage>
        <taxon>Bacteria</taxon>
        <taxon>Pseudomonadati</taxon>
        <taxon>Pseudomonadota</taxon>
        <taxon>Alphaproteobacteria</taxon>
        <taxon>Rhodospirillales</taxon>
        <taxon>Azospirillaceae</taxon>
        <taxon>Azospirillum</taxon>
    </lineage>
</organism>
<accession>A0A6L3ASR4</accession>